<dbReference type="AlphaFoldDB" id="A0A392MQT0"/>
<feature type="domain" description="Reverse transcriptase zinc-binding" evidence="2">
    <location>
        <begin position="22"/>
        <end position="112"/>
    </location>
</feature>
<reference evidence="3 4" key="1">
    <citation type="journal article" date="2018" name="Front. Plant Sci.">
        <title>Red Clover (Trifolium pratense) and Zigzag Clover (T. medium) - A Picture of Genomic Similarities and Differences.</title>
        <authorList>
            <person name="Dluhosova J."/>
            <person name="Istvanek J."/>
            <person name="Nedelnik J."/>
            <person name="Repkova J."/>
        </authorList>
    </citation>
    <scope>NUCLEOTIDE SEQUENCE [LARGE SCALE GENOMIC DNA]</scope>
    <source>
        <strain evidence="4">cv. 10/8</strain>
        <tissue evidence="3">Leaf</tissue>
    </source>
</reference>
<dbReference type="PANTHER" id="PTHR47074">
    <property type="entry name" value="BNAC02G40300D PROTEIN"/>
    <property type="match status" value="1"/>
</dbReference>
<dbReference type="Pfam" id="PF13966">
    <property type="entry name" value="zf-RVT"/>
    <property type="match status" value="1"/>
</dbReference>
<evidence type="ECO:0000313" key="3">
    <source>
        <dbReference type="EMBL" id="MCH89622.1"/>
    </source>
</evidence>
<dbReference type="PANTHER" id="PTHR47074:SF48">
    <property type="entry name" value="POLYNUCLEOTIDYL TRANSFERASE, RIBONUCLEASE H-LIKE SUPERFAMILY PROTEIN"/>
    <property type="match status" value="1"/>
</dbReference>
<evidence type="ECO:0000259" key="1">
    <source>
        <dbReference type="Pfam" id="PF13456"/>
    </source>
</evidence>
<keyword evidence="4" id="KW-1185">Reference proteome</keyword>
<dbReference type="GO" id="GO:0003676">
    <property type="term" value="F:nucleic acid binding"/>
    <property type="evidence" value="ECO:0007669"/>
    <property type="project" value="InterPro"/>
</dbReference>
<dbReference type="InterPro" id="IPR044730">
    <property type="entry name" value="RNase_H-like_dom_plant"/>
</dbReference>
<accession>A0A392MQT0</accession>
<dbReference type="InterPro" id="IPR036397">
    <property type="entry name" value="RNaseH_sf"/>
</dbReference>
<dbReference type="Gene3D" id="3.30.420.10">
    <property type="entry name" value="Ribonuclease H-like superfamily/Ribonuclease H"/>
    <property type="match status" value="1"/>
</dbReference>
<dbReference type="InterPro" id="IPR052929">
    <property type="entry name" value="RNase_H-like_EbsB-rel"/>
</dbReference>
<comment type="caution">
    <text evidence="3">The sequence shown here is derived from an EMBL/GenBank/DDBJ whole genome shotgun (WGS) entry which is preliminary data.</text>
</comment>
<dbReference type="CDD" id="cd06222">
    <property type="entry name" value="RNase_H_like"/>
    <property type="match status" value="1"/>
</dbReference>
<dbReference type="InterPro" id="IPR026960">
    <property type="entry name" value="RVT-Znf"/>
</dbReference>
<dbReference type="Pfam" id="PF13456">
    <property type="entry name" value="RVT_3"/>
    <property type="match status" value="1"/>
</dbReference>
<dbReference type="InterPro" id="IPR002156">
    <property type="entry name" value="RNaseH_domain"/>
</dbReference>
<feature type="domain" description="RNase H type-1" evidence="1">
    <location>
        <begin position="265"/>
        <end position="367"/>
    </location>
</feature>
<dbReference type="EMBL" id="LXQA010016542">
    <property type="protein sequence ID" value="MCH89622.1"/>
    <property type="molecule type" value="Genomic_DNA"/>
</dbReference>
<dbReference type="GO" id="GO:0004523">
    <property type="term" value="F:RNA-DNA hybrid ribonuclease activity"/>
    <property type="evidence" value="ECO:0007669"/>
    <property type="project" value="InterPro"/>
</dbReference>
<name>A0A392MQT0_9FABA</name>
<evidence type="ECO:0000259" key="2">
    <source>
        <dbReference type="Pfam" id="PF13966"/>
    </source>
</evidence>
<sequence length="368" mass="41977">MELMNVDESDMMIWSKSRDGKFSVKSAYYSVMEELLDNSSLRVQGNWMKIWKLRIPQMVKLFLWRAARGCLPTRVNLNRRHVECTRACPFCELSEESHWHTFFGCSYVEQVWIAAGLWQQILYWLHRVDDFKGMIFAVLSGETVQTCQQFAMVLWCLWKRRNEKVWEDRVKPISTSLKLAMDMLIDWLAAQVHNTSNINQVAATQPVSANNVHNYGMDRNTPTSTTTSLPSTFVASNTHGEDIICNFGGNVNKWCKPAAGELKCNVDATIFGQVTGYGIGMCIRHEKGDFVKAKSLWKEVNIPPQEAEATGLYEAILWLRELGIQRATIKLDCKSVVDGVVENLTNVAEFGTIIRKCKALLNCLQNFK</sequence>
<proteinExistence type="predicted"/>
<gene>
    <name evidence="3" type="ORF">A2U01_0010522</name>
</gene>
<protein>
    <submittedName>
        <fullName evidence="3">Ribonuclease H protein</fullName>
    </submittedName>
</protein>
<evidence type="ECO:0000313" key="4">
    <source>
        <dbReference type="Proteomes" id="UP000265520"/>
    </source>
</evidence>
<organism evidence="3 4">
    <name type="scientific">Trifolium medium</name>
    <dbReference type="NCBI Taxonomy" id="97028"/>
    <lineage>
        <taxon>Eukaryota</taxon>
        <taxon>Viridiplantae</taxon>
        <taxon>Streptophyta</taxon>
        <taxon>Embryophyta</taxon>
        <taxon>Tracheophyta</taxon>
        <taxon>Spermatophyta</taxon>
        <taxon>Magnoliopsida</taxon>
        <taxon>eudicotyledons</taxon>
        <taxon>Gunneridae</taxon>
        <taxon>Pentapetalae</taxon>
        <taxon>rosids</taxon>
        <taxon>fabids</taxon>
        <taxon>Fabales</taxon>
        <taxon>Fabaceae</taxon>
        <taxon>Papilionoideae</taxon>
        <taxon>50 kb inversion clade</taxon>
        <taxon>NPAAA clade</taxon>
        <taxon>Hologalegina</taxon>
        <taxon>IRL clade</taxon>
        <taxon>Trifolieae</taxon>
        <taxon>Trifolium</taxon>
    </lineage>
</organism>
<feature type="non-terminal residue" evidence="3">
    <location>
        <position position="368"/>
    </location>
</feature>
<dbReference type="Proteomes" id="UP000265520">
    <property type="component" value="Unassembled WGS sequence"/>
</dbReference>